<proteinExistence type="predicted"/>
<accession>A0ACC0BX30</accession>
<name>A0ACC0BX30_CATRO</name>
<evidence type="ECO:0000313" key="2">
    <source>
        <dbReference type="Proteomes" id="UP001060085"/>
    </source>
</evidence>
<reference evidence="2" key="1">
    <citation type="journal article" date="2023" name="Nat. Plants">
        <title>Single-cell RNA sequencing provides a high-resolution roadmap for understanding the multicellular compartmentation of specialized metabolism.</title>
        <authorList>
            <person name="Sun S."/>
            <person name="Shen X."/>
            <person name="Li Y."/>
            <person name="Li Y."/>
            <person name="Wang S."/>
            <person name="Li R."/>
            <person name="Zhang H."/>
            <person name="Shen G."/>
            <person name="Guo B."/>
            <person name="Wei J."/>
            <person name="Xu J."/>
            <person name="St-Pierre B."/>
            <person name="Chen S."/>
            <person name="Sun C."/>
        </authorList>
    </citation>
    <scope>NUCLEOTIDE SEQUENCE [LARGE SCALE GENOMIC DNA]</scope>
</reference>
<organism evidence="1 2">
    <name type="scientific">Catharanthus roseus</name>
    <name type="common">Madagascar periwinkle</name>
    <name type="synonym">Vinca rosea</name>
    <dbReference type="NCBI Taxonomy" id="4058"/>
    <lineage>
        <taxon>Eukaryota</taxon>
        <taxon>Viridiplantae</taxon>
        <taxon>Streptophyta</taxon>
        <taxon>Embryophyta</taxon>
        <taxon>Tracheophyta</taxon>
        <taxon>Spermatophyta</taxon>
        <taxon>Magnoliopsida</taxon>
        <taxon>eudicotyledons</taxon>
        <taxon>Gunneridae</taxon>
        <taxon>Pentapetalae</taxon>
        <taxon>asterids</taxon>
        <taxon>lamiids</taxon>
        <taxon>Gentianales</taxon>
        <taxon>Apocynaceae</taxon>
        <taxon>Rauvolfioideae</taxon>
        <taxon>Vinceae</taxon>
        <taxon>Catharanthinae</taxon>
        <taxon>Catharanthus</taxon>
    </lineage>
</organism>
<keyword evidence="2" id="KW-1185">Reference proteome</keyword>
<evidence type="ECO:0000313" key="1">
    <source>
        <dbReference type="EMBL" id="KAI5677169.1"/>
    </source>
</evidence>
<gene>
    <name evidence="1" type="ORF">M9H77_08119</name>
</gene>
<dbReference type="Proteomes" id="UP001060085">
    <property type="component" value="Linkage Group LG02"/>
</dbReference>
<protein>
    <submittedName>
        <fullName evidence="1">Uncharacterized protein</fullName>
    </submittedName>
</protein>
<dbReference type="EMBL" id="CM044702">
    <property type="protein sequence ID" value="KAI5677169.1"/>
    <property type="molecule type" value="Genomic_DNA"/>
</dbReference>
<sequence length="410" mass="45467">MLLSLQENENSSTLLPTLMGQANENPSQFLDPNHGDINLQLSLGGFYDQNPNTTLSMPTSSFDNPKTSMLKRSYFELNKFMPEEVAEIKITKEDQTLVSPLDIPIWAAQSASQNPAFQRALNTIKSEGRLLRATRSTNLRVDTTMVPHQIEGSGLQVPIFYMKNGNSVATHINNRTNLRPDMLQCYPQNVLQNNHQNQNFIAPTNFAGTSRNGTFDMQLQNWTTNGGSLPSVTPSFGARISNPRPTPFSTKWNDIPIMLMPQSPGVLPTVPTSSIINANGVLFMPHHHQHTRPFSGSASIPILSAQVANSSRPYYNSISQLENPNKRLKLDDNNVEAKLELLKQLPTKVFTEGNGKQTEGLLYKYVSNQESVIVCICHGCVFSPEEFVKHAGGSDPQNAMQQIHVLPDPN</sequence>
<comment type="caution">
    <text evidence="1">The sequence shown here is derived from an EMBL/GenBank/DDBJ whole genome shotgun (WGS) entry which is preliminary data.</text>
</comment>